<dbReference type="EMBL" id="VLJT01000010">
    <property type="protein sequence ID" value="TWH23231.1"/>
    <property type="molecule type" value="Genomic_DNA"/>
</dbReference>
<name>A0A562ENA9_RHORH</name>
<reference evidence="1 2" key="1">
    <citation type="submission" date="2019-07" db="EMBL/GenBank/DDBJ databases">
        <title>Genome sequencing of lignin-degrading bacterial isolates.</title>
        <authorList>
            <person name="Gladden J."/>
        </authorList>
    </citation>
    <scope>NUCLEOTIDE SEQUENCE [LARGE SCALE GENOMIC DNA]</scope>
    <source>
        <strain evidence="1 2">J45</strain>
    </source>
</reference>
<evidence type="ECO:0000313" key="1">
    <source>
        <dbReference type="EMBL" id="TWH23231.1"/>
    </source>
</evidence>
<dbReference type="AlphaFoldDB" id="A0A562ENA9"/>
<proteinExistence type="predicted"/>
<comment type="caution">
    <text evidence="1">The sequence shown here is derived from an EMBL/GenBank/DDBJ whole genome shotgun (WGS) entry which is preliminary data.</text>
</comment>
<evidence type="ECO:0000313" key="2">
    <source>
        <dbReference type="Proteomes" id="UP000317573"/>
    </source>
</evidence>
<dbReference type="Proteomes" id="UP000317573">
    <property type="component" value="Unassembled WGS sequence"/>
</dbReference>
<dbReference type="RefSeq" id="WP_088897270.1">
    <property type="nucleotide sequence ID" value="NZ_VLJT01000010.1"/>
</dbReference>
<organism evidence="1 2">
    <name type="scientific">Rhodococcus rhodochrous J45</name>
    <dbReference type="NCBI Taxonomy" id="935266"/>
    <lineage>
        <taxon>Bacteria</taxon>
        <taxon>Bacillati</taxon>
        <taxon>Actinomycetota</taxon>
        <taxon>Actinomycetes</taxon>
        <taxon>Mycobacteriales</taxon>
        <taxon>Nocardiaceae</taxon>
        <taxon>Rhodococcus</taxon>
    </lineage>
</organism>
<gene>
    <name evidence="1" type="ORF">L618_001300000660</name>
</gene>
<sequence length="152" mass="15868">MSTGKGLRGWLRSLVGRRSEPLDANRADLVVVVSSFDDAEACSTALERAAEATPAWRAEDEAVLRHHLALPADTVDRAAELAGQDGYVVAGTDDGNVPPAAVVGGASVILQRVQILDALHCAQEKSRMASLAQRLGGTALGWDALQPQDSAG</sequence>
<accession>A0A562ENA9</accession>
<protein>
    <submittedName>
        <fullName evidence="1">Uncharacterized protein</fullName>
    </submittedName>
</protein>